<dbReference type="Proteomes" id="UP000076722">
    <property type="component" value="Unassembled WGS sequence"/>
</dbReference>
<feature type="domain" description="B30.2/SPRY" evidence="5">
    <location>
        <begin position="109"/>
        <end position="303"/>
    </location>
</feature>
<reference evidence="6 7" key="1">
    <citation type="journal article" date="2016" name="Mol. Biol. Evol.">
        <title>Comparative Genomics of Early-Diverging Mushroom-Forming Fungi Provides Insights into the Origins of Lignocellulose Decay Capabilities.</title>
        <authorList>
            <person name="Nagy L.G."/>
            <person name="Riley R."/>
            <person name="Tritt A."/>
            <person name="Adam C."/>
            <person name="Daum C."/>
            <person name="Floudas D."/>
            <person name="Sun H."/>
            <person name="Yadav J.S."/>
            <person name="Pangilinan J."/>
            <person name="Larsson K.H."/>
            <person name="Matsuura K."/>
            <person name="Barry K."/>
            <person name="Labutti K."/>
            <person name="Kuo R."/>
            <person name="Ohm R.A."/>
            <person name="Bhattacharya S.S."/>
            <person name="Shirouzu T."/>
            <person name="Yoshinaga Y."/>
            <person name="Martin F.M."/>
            <person name="Grigoriev I.V."/>
            <person name="Hibbett D.S."/>
        </authorList>
    </citation>
    <scope>NUCLEOTIDE SEQUENCE [LARGE SCALE GENOMIC DNA]</scope>
    <source>
        <strain evidence="6 7">HHB9708</strain>
    </source>
</reference>
<evidence type="ECO:0000313" key="6">
    <source>
        <dbReference type="EMBL" id="KZS99009.1"/>
    </source>
</evidence>
<keyword evidence="2" id="KW-0539">Nucleus</keyword>
<evidence type="ECO:0000256" key="1">
    <source>
        <dbReference type="ARBA" id="ARBA00004123"/>
    </source>
</evidence>
<dbReference type="Pfam" id="PF00622">
    <property type="entry name" value="SPRY"/>
    <property type="match status" value="1"/>
</dbReference>
<evidence type="ECO:0000259" key="5">
    <source>
        <dbReference type="PROSITE" id="PS50188"/>
    </source>
</evidence>
<comment type="similarity">
    <text evidence="3">Belongs to the cclA family.</text>
</comment>
<dbReference type="PROSITE" id="PS50188">
    <property type="entry name" value="B302_SPRY"/>
    <property type="match status" value="1"/>
</dbReference>
<dbReference type="GO" id="GO:0048188">
    <property type="term" value="C:Set1C/COMPASS complex"/>
    <property type="evidence" value="ECO:0007669"/>
    <property type="project" value="InterPro"/>
</dbReference>
<dbReference type="Gene3D" id="2.60.120.920">
    <property type="match status" value="1"/>
</dbReference>
<dbReference type="AlphaFoldDB" id="A0A165AHN7"/>
<organism evidence="6 7">
    <name type="scientific">Sistotremastrum niveocremeum HHB9708</name>
    <dbReference type="NCBI Taxonomy" id="1314777"/>
    <lineage>
        <taxon>Eukaryota</taxon>
        <taxon>Fungi</taxon>
        <taxon>Dikarya</taxon>
        <taxon>Basidiomycota</taxon>
        <taxon>Agaricomycotina</taxon>
        <taxon>Agaricomycetes</taxon>
        <taxon>Sistotremastrales</taxon>
        <taxon>Sistotremastraceae</taxon>
        <taxon>Sertulicium</taxon>
        <taxon>Sertulicium niveocremeum</taxon>
    </lineage>
</organism>
<dbReference type="STRING" id="1314777.A0A165AHN7"/>
<dbReference type="SMART" id="SM00449">
    <property type="entry name" value="SPRY"/>
    <property type="match status" value="1"/>
</dbReference>
<evidence type="ECO:0000313" key="7">
    <source>
        <dbReference type="Proteomes" id="UP000076722"/>
    </source>
</evidence>
<dbReference type="SUPFAM" id="SSF49899">
    <property type="entry name" value="Concanavalin A-like lectins/glucanases"/>
    <property type="match status" value="1"/>
</dbReference>
<dbReference type="EMBL" id="KV419394">
    <property type="protein sequence ID" value="KZS99009.1"/>
    <property type="molecule type" value="Genomic_DNA"/>
</dbReference>
<accession>A0A165AHN7</accession>
<evidence type="ECO:0000256" key="4">
    <source>
        <dbReference type="SAM" id="MobiDB-lite"/>
    </source>
</evidence>
<evidence type="ECO:0000256" key="2">
    <source>
        <dbReference type="ARBA" id="ARBA00023242"/>
    </source>
</evidence>
<dbReference type="InterPro" id="IPR043136">
    <property type="entry name" value="B30.2/SPRY_sf"/>
</dbReference>
<proteinExistence type="inferred from homology"/>
<evidence type="ECO:0000256" key="3">
    <source>
        <dbReference type="ARBA" id="ARBA00038149"/>
    </source>
</evidence>
<dbReference type="PANTHER" id="PTHR10598">
    <property type="entry name" value="SET1/ASH2 HISTONE METHYLTRANSFERASE COMPLEX SUBUNIT ASH2"/>
    <property type="match status" value="1"/>
</dbReference>
<feature type="region of interest" description="Disordered" evidence="4">
    <location>
        <begin position="1"/>
        <end position="48"/>
    </location>
</feature>
<sequence length="485" mass="53758">MEVAVASSPAPFIDPESTSTSKPTVANRKRKLASLGTSPAPSDGLADQQGNVLVSTDRAVIDERPRLSISRHPTFVPIPNSGDPCLNTTEGHAINRKLDNVAYRYVPAGLTEVGSALPCRTIESAPTHVRVSWEDRSPFIKVSQDGLTLGGEKGFRSARCNVPVQEGKWYMEVKILKGGGDGKVDNSMADGAHVRLGWGRREAPLNGPIGMDGYSYGYRDKTGEKVTLSRTKAYGQPFGTGDMIGIYISLPPRRQPDPHDPYDPAQVKRERIAIEFKGQEYFEILDYKPSQEMIDLTKVQVKAKGAAPPNNPRESPKKPAAGKTTPSAARAPKKVKPQNISRPLPTLGSESFIAFFVNGKCQGIAYQDLYDYLQLRQTPAQIAEKQKSVRHREHGPRQHAENPFDDGSLGYYPFISLYGDARVRLNPGPHFEFTPPNDIDRACLTSDTLSPQEADSKERTWRPLQDRYQEFMQQQWELDVIEEAD</sequence>
<dbReference type="InterPro" id="IPR003877">
    <property type="entry name" value="SPRY_dom"/>
</dbReference>
<dbReference type="InterPro" id="IPR001870">
    <property type="entry name" value="B30.2/SPRY"/>
</dbReference>
<dbReference type="OrthoDB" id="10266026at2759"/>
<comment type="subcellular location">
    <subcellularLocation>
        <location evidence="1">Nucleus</location>
    </subcellularLocation>
</comment>
<dbReference type="InterPro" id="IPR013320">
    <property type="entry name" value="ConA-like_dom_sf"/>
</dbReference>
<dbReference type="InterPro" id="IPR037353">
    <property type="entry name" value="ASH2"/>
</dbReference>
<name>A0A165AHN7_9AGAM</name>
<feature type="region of interest" description="Disordered" evidence="4">
    <location>
        <begin position="302"/>
        <end position="343"/>
    </location>
</feature>
<gene>
    <name evidence="6" type="ORF">SISNIDRAFT_403299</name>
</gene>
<dbReference type="PANTHER" id="PTHR10598:SF0">
    <property type="entry name" value="SET1_ASH2 HISTONE METHYLTRANSFERASE COMPLEX SUBUNIT ASH2"/>
    <property type="match status" value="1"/>
</dbReference>
<protein>
    <recommendedName>
        <fullName evidence="5">B30.2/SPRY domain-containing protein</fullName>
    </recommendedName>
</protein>
<dbReference type="CDD" id="cd12872">
    <property type="entry name" value="SPRY_Ash2"/>
    <property type="match status" value="1"/>
</dbReference>
<keyword evidence="7" id="KW-1185">Reference proteome</keyword>
<dbReference type="GO" id="GO:0000976">
    <property type="term" value="F:transcription cis-regulatory region binding"/>
    <property type="evidence" value="ECO:0007669"/>
    <property type="project" value="TreeGrafter"/>
</dbReference>
<feature type="non-terminal residue" evidence="6">
    <location>
        <position position="485"/>
    </location>
</feature>